<dbReference type="GO" id="GO:0047617">
    <property type="term" value="F:fatty acyl-CoA hydrolase activity"/>
    <property type="evidence" value="ECO:0007669"/>
    <property type="project" value="InterPro"/>
</dbReference>
<organism evidence="5 6">
    <name type="scientific">Sulfolobus acidocaldarius</name>
    <dbReference type="NCBI Taxonomy" id="2285"/>
    <lineage>
        <taxon>Archaea</taxon>
        <taxon>Thermoproteota</taxon>
        <taxon>Thermoprotei</taxon>
        <taxon>Sulfolobales</taxon>
        <taxon>Sulfolobaceae</taxon>
        <taxon>Sulfolobus</taxon>
    </lineage>
</organism>
<dbReference type="PANTHER" id="PTHR21660:SF1">
    <property type="entry name" value="ACYL-COENZYME A THIOESTERASE 13"/>
    <property type="match status" value="1"/>
</dbReference>
<accession>A0A0U3GUS9</accession>
<dbReference type="RefSeq" id="WP_011277231.1">
    <property type="nucleotide sequence ID" value="NZ_BHWZ01000001.1"/>
</dbReference>
<dbReference type="PANTHER" id="PTHR21660">
    <property type="entry name" value="THIOESTERASE SUPERFAMILY MEMBER-RELATED"/>
    <property type="match status" value="1"/>
</dbReference>
<name>A0A0U3GUS9_9CREN</name>
<dbReference type="OrthoDB" id="24516at2157"/>
<dbReference type="STRING" id="1435377.SUSAZ_01585"/>
<dbReference type="PaxDb" id="1435377-SUSAZ_01585"/>
<dbReference type="NCBIfam" id="TIGR00369">
    <property type="entry name" value="unchar_dom_1"/>
    <property type="match status" value="1"/>
</dbReference>
<reference evidence="6 7" key="1">
    <citation type="submission" date="2015-12" db="EMBL/GenBank/DDBJ databases">
        <title>A stable core within a dynamic pangenome in Sulfolobus acidocaldarius.</title>
        <authorList>
            <person name="Anderson R."/>
            <person name="Kouris A."/>
            <person name="Seward C."/>
            <person name="Campbell K."/>
            <person name="Whitaker R."/>
        </authorList>
    </citation>
    <scope>NUCLEOTIDE SEQUENCE [LARGE SCALE GENOMIC DNA]</scope>
    <source>
        <strain evidence="4 7">GG12-C01-09</strain>
        <strain evidence="5 6">NG05B_CO5_07</strain>
    </source>
</reference>
<keyword evidence="2" id="KW-0378">Hydrolase</keyword>
<dbReference type="InterPro" id="IPR039298">
    <property type="entry name" value="ACOT13"/>
</dbReference>
<dbReference type="Proteomes" id="UP000060043">
    <property type="component" value="Chromosome"/>
</dbReference>
<dbReference type="SUPFAM" id="SSF54637">
    <property type="entry name" value="Thioesterase/thiol ester dehydrase-isomerase"/>
    <property type="match status" value="1"/>
</dbReference>
<sequence>MLISPEELNERLKQEDVFNFIGIRFEKVENGYSLLKFDFDKRLTRLGGMLHGGIMFSAMDYAGSMAVLSLSEVKDEVTAELKVNFLKPMNKGPFTVEAKVVNKGNKLVTVQIYAYDGDKELCAVGLGTWSIYRF</sequence>
<dbReference type="InterPro" id="IPR006683">
    <property type="entry name" value="Thioestr_dom"/>
</dbReference>
<protein>
    <submittedName>
        <fullName evidence="5">Esterase</fullName>
    </submittedName>
</protein>
<dbReference type="EMBL" id="CP013695">
    <property type="protein sequence ID" value="ALU32040.1"/>
    <property type="molecule type" value="Genomic_DNA"/>
</dbReference>
<dbReference type="AlphaFoldDB" id="A0A0U3GUS9"/>
<dbReference type="CDD" id="cd03443">
    <property type="entry name" value="PaaI_thioesterase"/>
    <property type="match status" value="1"/>
</dbReference>
<evidence type="ECO:0000256" key="2">
    <source>
        <dbReference type="ARBA" id="ARBA00022801"/>
    </source>
</evidence>
<evidence type="ECO:0000313" key="7">
    <source>
        <dbReference type="Proteomes" id="UP000065473"/>
    </source>
</evidence>
<evidence type="ECO:0000313" key="5">
    <source>
        <dbReference type="EMBL" id="ALU32040.1"/>
    </source>
</evidence>
<evidence type="ECO:0000313" key="6">
    <source>
        <dbReference type="Proteomes" id="UP000060043"/>
    </source>
</evidence>
<dbReference type="Proteomes" id="UP000065473">
    <property type="component" value="Chromosome"/>
</dbReference>
<gene>
    <name evidence="4" type="ORF">ATY89_04715</name>
    <name evidence="5" type="ORF">ATZ20_07740</name>
</gene>
<dbReference type="OMA" id="CENKKEF"/>
<feature type="domain" description="Thioesterase" evidence="3">
    <location>
        <begin position="47"/>
        <end position="123"/>
    </location>
</feature>
<evidence type="ECO:0000313" key="4">
    <source>
        <dbReference type="EMBL" id="ALU29311.1"/>
    </source>
</evidence>
<dbReference type="EMBL" id="CP013694">
    <property type="protein sequence ID" value="ALU29311.1"/>
    <property type="molecule type" value="Genomic_DNA"/>
</dbReference>
<dbReference type="Pfam" id="PF03061">
    <property type="entry name" value="4HBT"/>
    <property type="match status" value="1"/>
</dbReference>
<evidence type="ECO:0000259" key="3">
    <source>
        <dbReference type="Pfam" id="PF03061"/>
    </source>
</evidence>
<evidence type="ECO:0000256" key="1">
    <source>
        <dbReference type="ARBA" id="ARBA00008324"/>
    </source>
</evidence>
<dbReference type="InterPro" id="IPR029069">
    <property type="entry name" value="HotDog_dom_sf"/>
</dbReference>
<comment type="similarity">
    <text evidence="1">Belongs to the thioesterase PaaI family.</text>
</comment>
<proteinExistence type="inferred from homology"/>
<dbReference type="InterPro" id="IPR003736">
    <property type="entry name" value="PAAI_dom"/>
</dbReference>
<dbReference type="Gene3D" id="3.10.129.10">
    <property type="entry name" value="Hotdog Thioesterase"/>
    <property type="match status" value="1"/>
</dbReference>
<dbReference type="GeneID" id="14550843"/>